<keyword evidence="2" id="KW-1185">Reference proteome</keyword>
<sequence length="208" mass="21292">MQTAACAIPATDRAARRMDRMFSARRDAESYSTLSCPEEGCPLAPVTATACMGGVGIYPNCGTPVDVDYAYNCFYDGNCPGGGGGGGSGGGGGGGGPAPQQAGPLLWAACIVTIVGAELSVTQVADLFSTWYYAERDVTSAQRIMDAMAANPESVTAEMFAIYQLRLDMAIQRREDARAAMSSATTISGWALAGAALACSAAVFAPTA</sequence>
<reference evidence="1 2" key="1">
    <citation type="submission" date="2020-08" db="EMBL/GenBank/DDBJ databases">
        <title>Genomic Encyclopedia of Type Strains, Phase IV (KMG-IV): sequencing the most valuable type-strain genomes for metagenomic binning, comparative biology and taxonomic classification.</title>
        <authorList>
            <person name="Goeker M."/>
        </authorList>
    </citation>
    <scope>NUCLEOTIDE SEQUENCE [LARGE SCALE GENOMIC DNA]</scope>
    <source>
        <strain evidence="1 2">DSM 29007</strain>
    </source>
</reference>
<comment type="caution">
    <text evidence="1">The sequence shown here is derived from an EMBL/GenBank/DDBJ whole genome shotgun (WGS) entry which is preliminary data.</text>
</comment>
<proteinExistence type="predicted"/>
<gene>
    <name evidence="1" type="ORF">HNQ61_004431</name>
</gene>
<dbReference type="AlphaFoldDB" id="A0A841H3Z2"/>
<organism evidence="1 2">
    <name type="scientific">Longimicrobium terrae</name>
    <dbReference type="NCBI Taxonomy" id="1639882"/>
    <lineage>
        <taxon>Bacteria</taxon>
        <taxon>Pseudomonadati</taxon>
        <taxon>Gemmatimonadota</taxon>
        <taxon>Longimicrobiia</taxon>
        <taxon>Longimicrobiales</taxon>
        <taxon>Longimicrobiaceae</taxon>
        <taxon>Longimicrobium</taxon>
    </lineage>
</organism>
<dbReference type="Proteomes" id="UP000582837">
    <property type="component" value="Unassembled WGS sequence"/>
</dbReference>
<evidence type="ECO:0000313" key="1">
    <source>
        <dbReference type="EMBL" id="MBB6072767.1"/>
    </source>
</evidence>
<evidence type="ECO:0000313" key="2">
    <source>
        <dbReference type="Proteomes" id="UP000582837"/>
    </source>
</evidence>
<name>A0A841H3Z2_9BACT</name>
<dbReference type="RefSeq" id="WP_170035519.1">
    <property type="nucleotide sequence ID" value="NZ_JABDTL010000001.1"/>
</dbReference>
<accession>A0A841H3Z2</accession>
<dbReference type="EMBL" id="JACHIA010000018">
    <property type="protein sequence ID" value="MBB6072767.1"/>
    <property type="molecule type" value="Genomic_DNA"/>
</dbReference>
<protein>
    <submittedName>
        <fullName evidence="1">Uncharacterized protein</fullName>
    </submittedName>
</protein>